<dbReference type="Proteomes" id="UP000295703">
    <property type="component" value="Unassembled WGS sequence"/>
</dbReference>
<dbReference type="EMBL" id="RYZW01000057">
    <property type="protein sequence ID" value="TDZ54564.1"/>
    <property type="molecule type" value="Genomic_DNA"/>
</dbReference>
<evidence type="ECO:0000313" key="2">
    <source>
        <dbReference type="EMBL" id="TDZ54564.1"/>
    </source>
</evidence>
<reference evidence="2 3" key="1">
    <citation type="submission" date="2018-12" db="EMBL/GenBank/DDBJ databases">
        <title>Genome sequence and assembly of Colletotrichum trifolii.</title>
        <authorList>
            <person name="Gan P."/>
            <person name="Shirasu K."/>
        </authorList>
    </citation>
    <scope>NUCLEOTIDE SEQUENCE [LARGE SCALE GENOMIC DNA]</scope>
    <source>
        <strain evidence="2 3">543-2</strain>
    </source>
</reference>
<gene>
    <name evidence="2" type="ORF">CTRI78_v006247</name>
</gene>
<dbReference type="InterPro" id="IPR010730">
    <property type="entry name" value="HET"/>
</dbReference>
<evidence type="ECO:0000259" key="1">
    <source>
        <dbReference type="Pfam" id="PF06985"/>
    </source>
</evidence>
<feature type="domain" description="Heterokaryon incompatibility" evidence="1">
    <location>
        <begin position="25"/>
        <end position="171"/>
    </location>
</feature>
<organism evidence="2 3">
    <name type="scientific">Colletotrichum trifolii</name>
    <dbReference type="NCBI Taxonomy" id="5466"/>
    <lineage>
        <taxon>Eukaryota</taxon>
        <taxon>Fungi</taxon>
        <taxon>Dikarya</taxon>
        <taxon>Ascomycota</taxon>
        <taxon>Pezizomycotina</taxon>
        <taxon>Sordariomycetes</taxon>
        <taxon>Hypocreomycetidae</taxon>
        <taxon>Glomerellales</taxon>
        <taxon>Glomerellaceae</taxon>
        <taxon>Colletotrichum</taxon>
        <taxon>Colletotrichum orbiculare species complex</taxon>
    </lineage>
</organism>
<protein>
    <recommendedName>
        <fullName evidence="1">Heterokaryon incompatibility domain-containing protein</fullName>
    </recommendedName>
</protein>
<dbReference type="PANTHER" id="PTHR33112:SF10">
    <property type="entry name" value="TOL"/>
    <property type="match status" value="1"/>
</dbReference>
<dbReference type="AlphaFoldDB" id="A0A4R8RG33"/>
<comment type="caution">
    <text evidence="2">The sequence shown here is derived from an EMBL/GenBank/DDBJ whole genome shotgun (WGS) entry which is preliminary data.</text>
</comment>
<name>A0A4R8RG33_COLTR</name>
<accession>A0A4R8RG33</accession>
<dbReference type="STRING" id="5466.A0A4R8RG33"/>
<dbReference type="Pfam" id="PF06985">
    <property type="entry name" value="HET"/>
    <property type="match status" value="1"/>
</dbReference>
<proteinExistence type="predicted"/>
<keyword evidence="3" id="KW-1185">Reference proteome</keyword>
<evidence type="ECO:0000313" key="3">
    <source>
        <dbReference type="Proteomes" id="UP000295703"/>
    </source>
</evidence>
<sequence>MPTRLVRVTEPVQLVESNSVDLSHYVALSHCWGQLADHERFCLFRNNYFRLQESIIFDRLPRTFRDAIAVTRGLGIEYIWIDSLCIIQDDARDWESEASKMEEVFSAAYCTISAASAQSSLDGFLSPRSHRPCVQLQTLESETIYVCPHIDDFHRHVELAEINRRGWVLQERALSRRSIYYTSTQLYWECGEGIQCETLSRLYNSKAAFLGDANFPRSALDYYRDGRLLLVQDLFEKYSALAFTVASDRAVAILGLQKRLARAFKTQAAYACFESYFARSILWMRDREHGAEMKSINQPPGRHIPSWSWLSKVGKIQFMDLTFEKIEWMTGDFQSPFAKQMDVQSGLSTLTSATCTTVLRGLAKDLAMTREELGSFVQFDHEQELDAELFRAVAIGRDKGDETTGSTDESKYH</sequence>
<dbReference type="PANTHER" id="PTHR33112">
    <property type="entry name" value="DOMAIN PROTEIN, PUTATIVE-RELATED"/>
    <property type="match status" value="1"/>
</dbReference>